<gene>
    <name evidence="1" type="ORF">SLEP1_g58743</name>
</gene>
<dbReference type="InterPro" id="IPR012340">
    <property type="entry name" value="NA-bd_OB-fold"/>
</dbReference>
<dbReference type="SUPFAM" id="SSF50249">
    <property type="entry name" value="Nucleic acid-binding proteins"/>
    <property type="match status" value="1"/>
</dbReference>
<sequence length="128" mass="14899">MDFEEAEFSISLWGKAKQQIRELKLWEKDSTQIVIITSLATKQFDGEIHGVSMSPTKIYINLDILEVKQYLDMFGSFNIQFQLLTRKFELVEETSETVSSIRKTISDLIQTFLLEVEERLQKGQVLSF</sequence>
<reference evidence="1 2" key="1">
    <citation type="journal article" date="2021" name="Commun. Biol.">
        <title>The genome of Shorea leprosula (Dipterocarpaceae) highlights the ecological relevance of drought in aseasonal tropical rainforests.</title>
        <authorList>
            <person name="Ng K.K.S."/>
            <person name="Kobayashi M.J."/>
            <person name="Fawcett J.A."/>
            <person name="Hatakeyama M."/>
            <person name="Paape T."/>
            <person name="Ng C.H."/>
            <person name="Ang C.C."/>
            <person name="Tnah L.H."/>
            <person name="Lee C.T."/>
            <person name="Nishiyama T."/>
            <person name="Sese J."/>
            <person name="O'Brien M.J."/>
            <person name="Copetti D."/>
            <person name="Mohd Noor M.I."/>
            <person name="Ong R.C."/>
            <person name="Putra M."/>
            <person name="Sireger I.Z."/>
            <person name="Indrioko S."/>
            <person name="Kosugi Y."/>
            <person name="Izuno A."/>
            <person name="Isagi Y."/>
            <person name="Lee S.L."/>
            <person name="Shimizu K.K."/>
        </authorList>
    </citation>
    <scope>NUCLEOTIDE SEQUENCE [LARGE SCALE GENOMIC DNA]</scope>
    <source>
        <strain evidence="1">214</strain>
    </source>
</reference>
<dbReference type="Gene3D" id="2.40.50.140">
    <property type="entry name" value="Nucleic acid-binding proteins"/>
    <property type="match status" value="1"/>
</dbReference>
<dbReference type="Proteomes" id="UP001054252">
    <property type="component" value="Unassembled WGS sequence"/>
</dbReference>
<evidence type="ECO:0000313" key="1">
    <source>
        <dbReference type="EMBL" id="GKV52152.1"/>
    </source>
</evidence>
<dbReference type="AlphaFoldDB" id="A0AAV5MUW3"/>
<name>A0AAV5MUW3_9ROSI</name>
<proteinExistence type="predicted"/>
<keyword evidence="2" id="KW-1185">Reference proteome</keyword>
<evidence type="ECO:0000313" key="2">
    <source>
        <dbReference type="Proteomes" id="UP001054252"/>
    </source>
</evidence>
<accession>A0AAV5MUW3</accession>
<dbReference type="EMBL" id="BPVZ01000620">
    <property type="protein sequence ID" value="GKV52152.1"/>
    <property type="molecule type" value="Genomic_DNA"/>
</dbReference>
<organism evidence="1 2">
    <name type="scientific">Rubroshorea leprosula</name>
    <dbReference type="NCBI Taxonomy" id="152421"/>
    <lineage>
        <taxon>Eukaryota</taxon>
        <taxon>Viridiplantae</taxon>
        <taxon>Streptophyta</taxon>
        <taxon>Embryophyta</taxon>
        <taxon>Tracheophyta</taxon>
        <taxon>Spermatophyta</taxon>
        <taxon>Magnoliopsida</taxon>
        <taxon>eudicotyledons</taxon>
        <taxon>Gunneridae</taxon>
        <taxon>Pentapetalae</taxon>
        <taxon>rosids</taxon>
        <taxon>malvids</taxon>
        <taxon>Malvales</taxon>
        <taxon>Dipterocarpaceae</taxon>
        <taxon>Rubroshorea</taxon>
    </lineage>
</organism>
<comment type="caution">
    <text evidence="1">The sequence shown here is derived from an EMBL/GenBank/DDBJ whole genome shotgun (WGS) entry which is preliminary data.</text>
</comment>
<protein>
    <submittedName>
        <fullName evidence="1">Uncharacterized protein</fullName>
    </submittedName>
</protein>